<feature type="transmembrane region" description="Helical" evidence="1">
    <location>
        <begin position="6"/>
        <end position="29"/>
    </location>
</feature>
<organism evidence="2">
    <name type="scientific">marine sediment metagenome</name>
    <dbReference type="NCBI Taxonomy" id="412755"/>
    <lineage>
        <taxon>unclassified sequences</taxon>
        <taxon>metagenomes</taxon>
        <taxon>ecological metagenomes</taxon>
    </lineage>
</organism>
<protein>
    <submittedName>
        <fullName evidence="2">Uncharacterized protein</fullName>
    </submittedName>
</protein>
<evidence type="ECO:0000313" key="2">
    <source>
        <dbReference type="EMBL" id="KKK56285.1"/>
    </source>
</evidence>
<name>A0A0F8X5R4_9ZZZZ</name>
<dbReference type="EMBL" id="LAZR01065072">
    <property type="protein sequence ID" value="KKK56285.1"/>
    <property type="molecule type" value="Genomic_DNA"/>
</dbReference>
<evidence type="ECO:0000256" key="1">
    <source>
        <dbReference type="SAM" id="Phobius"/>
    </source>
</evidence>
<proteinExistence type="predicted"/>
<accession>A0A0F8X5R4</accession>
<comment type="caution">
    <text evidence="2">The sequence shown here is derived from an EMBL/GenBank/DDBJ whole genome shotgun (WGS) entry which is preliminary data.</text>
</comment>
<keyword evidence="1" id="KW-1133">Transmembrane helix</keyword>
<sequence length="34" mass="3824">MADILWTLAVIGAVLTVRLAAQLFAWFVIKLTFM</sequence>
<dbReference type="AlphaFoldDB" id="A0A0F8X5R4"/>
<reference evidence="2" key="1">
    <citation type="journal article" date="2015" name="Nature">
        <title>Complex archaea that bridge the gap between prokaryotes and eukaryotes.</title>
        <authorList>
            <person name="Spang A."/>
            <person name="Saw J.H."/>
            <person name="Jorgensen S.L."/>
            <person name="Zaremba-Niedzwiedzka K."/>
            <person name="Martijn J."/>
            <person name="Lind A.E."/>
            <person name="van Eijk R."/>
            <person name="Schleper C."/>
            <person name="Guy L."/>
            <person name="Ettema T.J."/>
        </authorList>
    </citation>
    <scope>NUCLEOTIDE SEQUENCE</scope>
</reference>
<gene>
    <name evidence="2" type="ORF">LCGC14_3066040</name>
</gene>
<keyword evidence="1" id="KW-0812">Transmembrane</keyword>
<keyword evidence="1" id="KW-0472">Membrane</keyword>